<dbReference type="InterPro" id="IPR016169">
    <property type="entry name" value="FAD-bd_PCMH_sub2"/>
</dbReference>
<reference evidence="7" key="1">
    <citation type="journal article" date="2021" name="BMC Genomics">
        <title>Chromosome-level genome assembly and manually-curated proteome of model necrotroph Parastagonospora nodorum Sn15 reveals a genome-wide trove of candidate effector homologs, and redundancy of virulence-related functions within an accessory chromosome.</title>
        <authorList>
            <person name="Bertazzoni S."/>
            <person name="Jones D.A.B."/>
            <person name="Phan H.T."/>
            <person name="Tan K.-C."/>
            <person name="Hane J.K."/>
        </authorList>
    </citation>
    <scope>NUCLEOTIDE SEQUENCE [LARGE SCALE GENOMIC DNA]</scope>
    <source>
        <strain evidence="7">SN15 / ATCC MYA-4574 / FGSC 10173)</strain>
    </source>
</reference>
<dbReference type="InterPro" id="IPR036318">
    <property type="entry name" value="FAD-bd_PCMH-like_sf"/>
</dbReference>
<dbReference type="OrthoDB" id="2151789at2759"/>
<keyword evidence="7" id="KW-1185">Reference proteome</keyword>
<dbReference type="GO" id="GO:0016491">
    <property type="term" value="F:oxidoreductase activity"/>
    <property type="evidence" value="ECO:0007669"/>
    <property type="project" value="UniProtKB-KW"/>
</dbReference>
<comment type="similarity">
    <text evidence="1">Belongs to the oxygen-dependent FAD-linked oxidoreductase family.</text>
</comment>
<evidence type="ECO:0000256" key="2">
    <source>
        <dbReference type="ARBA" id="ARBA00022630"/>
    </source>
</evidence>
<dbReference type="PANTHER" id="PTHR42973">
    <property type="entry name" value="BINDING OXIDOREDUCTASE, PUTATIVE (AFU_ORTHOLOGUE AFUA_1G17690)-RELATED"/>
    <property type="match status" value="1"/>
</dbReference>
<feature type="domain" description="FAD-binding PCMH-type" evidence="5">
    <location>
        <begin position="1"/>
        <end position="115"/>
    </location>
</feature>
<keyword evidence="2" id="KW-0285">Flavoprotein</keyword>
<dbReference type="InterPro" id="IPR050416">
    <property type="entry name" value="FAD-linked_Oxidoreductase"/>
</dbReference>
<evidence type="ECO:0000313" key="7">
    <source>
        <dbReference type="Proteomes" id="UP000663193"/>
    </source>
</evidence>
<dbReference type="Pfam" id="PF01565">
    <property type="entry name" value="FAD_binding_4"/>
    <property type="match status" value="1"/>
</dbReference>
<evidence type="ECO:0000259" key="5">
    <source>
        <dbReference type="PROSITE" id="PS51387"/>
    </source>
</evidence>
<dbReference type="PANTHER" id="PTHR42973:SF54">
    <property type="entry name" value="FAD-BINDING PCMH-TYPE DOMAIN-CONTAINING PROTEIN"/>
    <property type="match status" value="1"/>
</dbReference>
<protein>
    <recommendedName>
        <fullName evidence="5">FAD-binding PCMH-type domain-containing protein</fullName>
    </recommendedName>
</protein>
<dbReference type="Gene3D" id="3.30.465.10">
    <property type="match status" value="1"/>
</dbReference>
<evidence type="ECO:0000256" key="3">
    <source>
        <dbReference type="ARBA" id="ARBA00022827"/>
    </source>
</evidence>
<dbReference type="VEuPathDB" id="FungiDB:JI435_103760"/>
<dbReference type="PROSITE" id="PS51387">
    <property type="entry name" value="FAD_PCMH"/>
    <property type="match status" value="1"/>
</dbReference>
<keyword evidence="3" id="KW-0274">FAD</keyword>
<dbReference type="SUPFAM" id="SSF56176">
    <property type="entry name" value="FAD-binding/transporter-associated domain-like"/>
    <property type="match status" value="1"/>
</dbReference>
<proteinExistence type="inferred from homology"/>
<evidence type="ECO:0000256" key="1">
    <source>
        <dbReference type="ARBA" id="ARBA00005466"/>
    </source>
</evidence>
<dbReference type="AlphaFoldDB" id="A0A7U2I8F0"/>
<dbReference type="EMBL" id="CP069039">
    <property type="protein sequence ID" value="QRD04398.1"/>
    <property type="molecule type" value="Genomic_DNA"/>
</dbReference>
<name>A0A7U2I8F0_PHANO</name>
<dbReference type="InterPro" id="IPR016166">
    <property type="entry name" value="FAD-bd_PCMH"/>
</dbReference>
<evidence type="ECO:0000313" key="6">
    <source>
        <dbReference type="EMBL" id="QRD04398.1"/>
    </source>
</evidence>
<accession>A0A7U2I8F0</accession>
<keyword evidence="4" id="KW-0560">Oxidoreductase</keyword>
<sequence>MDSVQLDQSAGIVSVGPGARWQKVYDALDPYQLSFQGGRNGKVGVAGFLLGGGIGFFSPERGWACDYVVNFEVVLSSGVIVNANSKSHPDLFAALKGGQNNFGVVTKLQLRTFPQPPLWGGVVIYSNSTDEELLDAVVDFKNPARFDPYAMFTFGFVYDATLRAFTANIAMYHARPSIVNGSALETFAKIQPQIFNSIRIDSPGSFAGEKISPVVKQYYMHWATNTIVVSRTALSRIQTLFRETSITLADSYLSANLTVAISIQSVPATAPSSNPNILGFAAGSEAEKRLLNIGLAIQYEDPAATAGLDIATKRLAAQIDQIAIEEGVYDAHLYMNYAGSWQNVLGGYGQESLVVLREVSSSTSGSMLGSEINDLMQSTLGWSSRPDGERA</sequence>
<gene>
    <name evidence="6" type="ORF">JI435_103760</name>
</gene>
<dbReference type="Proteomes" id="UP000663193">
    <property type="component" value="Chromosome 17"/>
</dbReference>
<evidence type="ECO:0000256" key="4">
    <source>
        <dbReference type="ARBA" id="ARBA00023002"/>
    </source>
</evidence>
<dbReference type="InterPro" id="IPR006094">
    <property type="entry name" value="Oxid_FAD_bind_N"/>
</dbReference>
<organism evidence="6 7">
    <name type="scientific">Phaeosphaeria nodorum (strain SN15 / ATCC MYA-4574 / FGSC 10173)</name>
    <name type="common">Glume blotch fungus</name>
    <name type="synonym">Parastagonospora nodorum</name>
    <dbReference type="NCBI Taxonomy" id="321614"/>
    <lineage>
        <taxon>Eukaryota</taxon>
        <taxon>Fungi</taxon>
        <taxon>Dikarya</taxon>
        <taxon>Ascomycota</taxon>
        <taxon>Pezizomycotina</taxon>
        <taxon>Dothideomycetes</taxon>
        <taxon>Pleosporomycetidae</taxon>
        <taxon>Pleosporales</taxon>
        <taxon>Pleosporineae</taxon>
        <taxon>Phaeosphaeriaceae</taxon>
        <taxon>Parastagonospora</taxon>
    </lineage>
</organism>
<dbReference type="GO" id="GO:0071949">
    <property type="term" value="F:FAD binding"/>
    <property type="evidence" value="ECO:0007669"/>
    <property type="project" value="InterPro"/>
</dbReference>